<dbReference type="InterPro" id="IPR021365">
    <property type="entry name" value="DUF2891"/>
</dbReference>
<proteinExistence type="predicted"/>
<dbReference type="Proteomes" id="UP000199245">
    <property type="component" value="Unassembled WGS sequence"/>
</dbReference>
<organism evidence="1 2">
    <name type="scientific">Bradyrhizobium brasilense</name>
    <dbReference type="NCBI Taxonomy" id="1419277"/>
    <lineage>
        <taxon>Bacteria</taxon>
        <taxon>Pseudomonadati</taxon>
        <taxon>Pseudomonadota</taxon>
        <taxon>Alphaproteobacteria</taxon>
        <taxon>Hyphomicrobiales</taxon>
        <taxon>Nitrobacteraceae</taxon>
        <taxon>Bradyrhizobium</taxon>
    </lineage>
</organism>
<dbReference type="EMBL" id="FMZW01000005">
    <property type="protein sequence ID" value="SDC82057.1"/>
    <property type="molecule type" value="Genomic_DNA"/>
</dbReference>
<dbReference type="RefSeq" id="WP_092081054.1">
    <property type="nucleotide sequence ID" value="NZ_FMZW01000005.1"/>
</dbReference>
<reference evidence="1 2" key="1">
    <citation type="submission" date="2016-10" db="EMBL/GenBank/DDBJ databases">
        <authorList>
            <person name="de Groot N.N."/>
        </authorList>
    </citation>
    <scope>NUCLEOTIDE SEQUENCE [LARGE SCALE GENOMIC DNA]</scope>
    <source>
        <strain evidence="1 2">R5</strain>
    </source>
</reference>
<evidence type="ECO:0000313" key="1">
    <source>
        <dbReference type="EMBL" id="SDC82057.1"/>
    </source>
</evidence>
<sequence length="337" mass="37813">MSATILTEDLAVRFARIALGHVTREYPNKPDHVLAGPQDARTPRELHPVFFGSYDWHSCVHSYWMLARLLRRYPSSEAADDIRALFDAQFVAEKVVAECSYLAAPTARGFKRPYGWGWLLKLAAELSLLENTSWRDRIAPLAELFAQRFRDFLPLATYPVRVGTHFNTAFGLRMAADYAAGTQDDAFGALLRDTALRWYGADQDCPAWGEPSGDDFQSSALIEAECMRRLLAPGDFLPWFDRFPPRLELREPATLFRPATVTDRTDGKLAHLDGLNLSRAWCWRALADALPAVDARRPILQEAARRHLGAGLPHIASDYMGEHWLASFAVLAIDAEG</sequence>
<name>A0A1G6PRS3_9BRAD</name>
<gene>
    <name evidence="1" type="ORF">SAMN05216337_1005112</name>
</gene>
<evidence type="ECO:0000313" key="2">
    <source>
        <dbReference type="Proteomes" id="UP000199245"/>
    </source>
</evidence>
<accession>A0A1G6PRS3</accession>
<dbReference type="AlphaFoldDB" id="A0A1G6PRS3"/>
<protein>
    <recommendedName>
        <fullName evidence="3">DUF2891 domain-containing protein</fullName>
    </recommendedName>
</protein>
<evidence type="ECO:0008006" key="3">
    <source>
        <dbReference type="Google" id="ProtNLM"/>
    </source>
</evidence>
<dbReference type="Pfam" id="PF11199">
    <property type="entry name" value="DUF2891"/>
    <property type="match status" value="1"/>
</dbReference>